<feature type="compositionally biased region" description="Basic residues" evidence="1">
    <location>
        <begin position="72"/>
        <end position="83"/>
    </location>
</feature>
<organism evidence="2 3">
    <name type="scientific">Skermanella aerolata</name>
    <dbReference type="NCBI Taxonomy" id="393310"/>
    <lineage>
        <taxon>Bacteria</taxon>
        <taxon>Pseudomonadati</taxon>
        <taxon>Pseudomonadota</taxon>
        <taxon>Alphaproteobacteria</taxon>
        <taxon>Rhodospirillales</taxon>
        <taxon>Azospirillaceae</taxon>
        <taxon>Skermanella</taxon>
    </lineage>
</organism>
<feature type="compositionally biased region" description="Basic and acidic residues" evidence="1">
    <location>
        <begin position="23"/>
        <end position="32"/>
    </location>
</feature>
<dbReference type="AlphaFoldDB" id="A0A512E3T8"/>
<proteinExistence type="predicted"/>
<evidence type="ECO:0000313" key="3">
    <source>
        <dbReference type="Proteomes" id="UP000321523"/>
    </source>
</evidence>
<gene>
    <name evidence="2" type="ORF">SAE02_75590</name>
</gene>
<evidence type="ECO:0000256" key="1">
    <source>
        <dbReference type="SAM" id="MobiDB-lite"/>
    </source>
</evidence>
<accession>A0A512E3T8</accession>
<dbReference type="Proteomes" id="UP000321523">
    <property type="component" value="Unassembled WGS sequence"/>
</dbReference>
<keyword evidence="3" id="KW-1185">Reference proteome</keyword>
<feature type="region of interest" description="Disordered" evidence="1">
    <location>
        <begin position="63"/>
        <end position="83"/>
    </location>
</feature>
<feature type="region of interest" description="Disordered" evidence="1">
    <location>
        <begin position="1"/>
        <end position="33"/>
    </location>
</feature>
<name>A0A512E3T8_9PROT</name>
<reference evidence="2 3" key="1">
    <citation type="submission" date="2019-07" db="EMBL/GenBank/DDBJ databases">
        <title>Whole genome shotgun sequence of Skermanella aerolata NBRC 106429.</title>
        <authorList>
            <person name="Hosoyama A."/>
            <person name="Uohara A."/>
            <person name="Ohji S."/>
            <person name="Ichikawa N."/>
        </authorList>
    </citation>
    <scope>NUCLEOTIDE SEQUENCE [LARGE SCALE GENOMIC DNA]</scope>
    <source>
        <strain evidence="2 3">NBRC 106429</strain>
    </source>
</reference>
<comment type="caution">
    <text evidence="2">The sequence shown here is derived from an EMBL/GenBank/DDBJ whole genome shotgun (WGS) entry which is preliminary data.</text>
</comment>
<evidence type="ECO:0000313" key="2">
    <source>
        <dbReference type="EMBL" id="GEO43411.1"/>
    </source>
</evidence>
<protein>
    <submittedName>
        <fullName evidence="2">Uncharacterized protein</fullName>
    </submittedName>
</protein>
<sequence length="120" mass="13886">MKCRQLPLPAEFSRQGGSADRIPPPEHHEGRTRVPAAAIAQKVLKKLSEAWTGYFELRAKLRETPDKNQKPGLRRYRKNRKSRKRHFGLIPIKHLRSYAIDAKDISPRAPHEMGWQDLTV</sequence>
<dbReference type="EMBL" id="BJYZ01000082">
    <property type="protein sequence ID" value="GEO43411.1"/>
    <property type="molecule type" value="Genomic_DNA"/>
</dbReference>